<proteinExistence type="predicted"/>
<dbReference type="STRING" id="1137993.SAMN05660209_03917"/>
<dbReference type="RefSeq" id="WP_211517191.1">
    <property type="nucleotide sequence ID" value="NZ_FNOT01000013.1"/>
</dbReference>
<feature type="domain" description="AB hydrolase-1" evidence="1">
    <location>
        <begin position="26"/>
        <end position="217"/>
    </location>
</feature>
<dbReference type="GO" id="GO:0016787">
    <property type="term" value="F:hydrolase activity"/>
    <property type="evidence" value="ECO:0007669"/>
    <property type="project" value="UniProtKB-KW"/>
</dbReference>
<protein>
    <submittedName>
        <fullName evidence="2">Alpha/beta hydrolase family protein</fullName>
    </submittedName>
</protein>
<sequence>MLPGLRPDAGPGTGTRTELRGVHVRPSRAGGQRDTAPYAVAREVEDLAAVIEEAGGSAYVYGISSGAALALEAAASGLPIIKLALYDPAFTAEAGDPQEQEAYSHRLGELLAAGRRGDAVELFLTTVGLPPQAVAAMRRQPGWALSETIAPTLAYDAAVLGDGTVPRERAAQVAVPVLVLDGEASPAPLRHASTATAEALLHGRHRTLPGQGHDVAPEALAPVLQEFFR</sequence>
<dbReference type="EMBL" id="FNOT01000013">
    <property type="protein sequence ID" value="SDY87208.1"/>
    <property type="molecule type" value="Genomic_DNA"/>
</dbReference>
<accession>A0A1H3NED2</accession>
<dbReference type="Gene3D" id="3.40.50.1820">
    <property type="entry name" value="alpha/beta hydrolase"/>
    <property type="match status" value="1"/>
</dbReference>
<name>A0A1H3NED2_9ACTN</name>
<evidence type="ECO:0000313" key="2">
    <source>
        <dbReference type="EMBL" id="SDY87208.1"/>
    </source>
</evidence>
<dbReference type="AlphaFoldDB" id="A0A1H3NED2"/>
<dbReference type="InterPro" id="IPR000073">
    <property type="entry name" value="AB_hydrolase_1"/>
</dbReference>
<evidence type="ECO:0000313" key="3">
    <source>
        <dbReference type="Proteomes" id="UP000198921"/>
    </source>
</evidence>
<keyword evidence="3" id="KW-1185">Reference proteome</keyword>
<evidence type="ECO:0000259" key="1">
    <source>
        <dbReference type="Pfam" id="PF12697"/>
    </source>
</evidence>
<dbReference type="Pfam" id="PF12697">
    <property type="entry name" value="Abhydrolase_6"/>
    <property type="match status" value="1"/>
</dbReference>
<keyword evidence="2" id="KW-0378">Hydrolase</keyword>
<dbReference type="SUPFAM" id="SSF53474">
    <property type="entry name" value="alpha/beta-Hydrolases"/>
    <property type="match status" value="1"/>
</dbReference>
<gene>
    <name evidence="2" type="ORF">SAMN05660209_03917</name>
</gene>
<organism evidence="2 3">
    <name type="scientific">Geodermatophilus africanus</name>
    <dbReference type="NCBI Taxonomy" id="1137993"/>
    <lineage>
        <taxon>Bacteria</taxon>
        <taxon>Bacillati</taxon>
        <taxon>Actinomycetota</taxon>
        <taxon>Actinomycetes</taxon>
        <taxon>Geodermatophilales</taxon>
        <taxon>Geodermatophilaceae</taxon>
        <taxon>Geodermatophilus</taxon>
    </lineage>
</organism>
<dbReference type="InterPro" id="IPR029058">
    <property type="entry name" value="AB_hydrolase_fold"/>
</dbReference>
<reference evidence="3" key="1">
    <citation type="submission" date="2016-10" db="EMBL/GenBank/DDBJ databases">
        <authorList>
            <person name="Varghese N."/>
            <person name="Submissions S."/>
        </authorList>
    </citation>
    <scope>NUCLEOTIDE SEQUENCE [LARGE SCALE GENOMIC DNA]</scope>
    <source>
        <strain evidence="3">DSM 45422</strain>
    </source>
</reference>
<dbReference type="Proteomes" id="UP000198921">
    <property type="component" value="Unassembled WGS sequence"/>
</dbReference>